<dbReference type="GO" id="GO:0070006">
    <property type="term" value="F:metalloaminopeptidase activity"/>
    <property type="evidence" value="ECO:0007669"/>
    <property type="project" value="TreeGrafter"/>
</dbReference>
<keyword evidence="4" id="KW-1185">Reference proteome</keyword>
<feature type="transmembrane region" description="Helical" evidence="1">
    <location>
        <begin position="55"/>
        <end position="75"/>
    </location>
</feature>
<keyword evidence="1" id="KW-0812">Transmembrane</keyword>
<keyword evidence="1" id="KW-1133">Transmembrane helix</keyword>
<dbReference type="GO" id="GO:0042277">
    <property type="term" value="F:peptide binding"/>
    <property type="evidence" value="ECO:0007669"/>
    <property type="project" value="TreeGrafter"/>
</dbReference>
<feature type="transmembrane region" description="Helical" evidence="1">
    <location>
        <begin position="325"/>
        <end position="345"/>
    </location>
</feature>
<dbReference type="GO" id="GO:0008270">
    <property type="term" value="F:zinc ion binding"/>
    <property type="evidence" value="ECO:0007669"/>
    <property type="project" value="InterPro"/>
</dbReference>
<dbReference type="Proteomes" id="UP000585050">
    <property type="component" value="Unassembled WGS sequence"/>
</dbReference>
<dbReference type="GO" id="GO:0005737">
    <property type="term" value="C:cytoplasm"/>
    <property type="evidence" value="ECO:0007669"/>
    <property type="project" value="TreeGrafter"/>
</dbReference>
<dbReference type="GO" id="GO:0043171">
    <property type="term" value="P:peptide catabolic process"/>
    <property type="evidence" value="ECO:0007669"/>
    <property type="project" value="TreeGrafter"/>
</dbReference>
<dbReference type="InterPro" id="IPR027268">
    <property type="entry name" value="Peptidase_M4/M1_CTD_sf"/>
</dbReference>
<dbReference type="GO" id="GO:0016020">
    <property type="term" value="C:membrane"/>
    <property type="evidence" value="ECO:0007669"/>
    <property type="project" value="TreeGrafter"/>
</dbReference>
<keyword evidence="1" id="KW-0472">Membrane</keyword>
<feature type="transmembrane region" description="Helical" evidence="1">
    <location>
        <begin position="480"/>
        <end position="507"/>
    </location>
</feature>
<organism evidence="3 4">
    <name type="scientific">Flammeovirga agarivorans</name>
    <dbReference type="NCBI Taxonomy" id="2726742"/>
    <lineage>
        <taxon>Bacteria</taxon>
        <taxon>Pseudomonadati</taxon>
        <taxon>Bacteroidota</taxon>
        <taxon>Cytophagia</taxon>
        <taxon>Cytophagales</taxon>
        <taxon>Flammeovirgaceae</taxon>
        <taxon>Flammeovirga</taxon>
    </lineage>
</organism>
<evidence type="ECO:0000259" key="2">
    <source>
        <dbReference type="Pfam" id="PF01433"/>
    </source>
</evidence>
<feature type="transmembrane region" description="Helical" evidence="1">
    <location>
        <begin position="150"/>
        <end position="173"/>
    </location>
</feature>
<feature type="transmembrane region" description="Helical" evidence="1">
    <location>
        <begin position="18"/>
        <end position="35"/>
    </location>
</feature>
<feature type="domain" description="Peptidase M1 membrane alanine aminopeptidase" evidence="2">
    <location>
        <begin position="871"/>
        <end position="1078"/>
    </location>
</feature>
<evidence type="ECO:0000256" key="1">
    <source>
        <dbReference type="SAM" id="Phobius"/>
    </source>
</evidence>
<feature type="transmembrane region" description="Helical" evidence="1">
    <location>
        <begin position="180"/>
        <end position="200"/>
    </location>
</feature>
<dbReference type="Gene3D" id="1.10.390.10">
    <property type="entry name" value="Neutral Protease Domain 2"/>
    <property type="match status" value="1"/>
</dbReference>
<evidence type="ECO:0000313" key="4">
    <source>
        <dbReference type="Proteomes" id="UP000585050"/>
    </source>
</evidence>
<dbReference type="InterPro" id="IPR050344">
    <property type="entry name" value="Peptidase_M1_aminopeptidases"/>
</dbReference>
<proteinExistence type="predicted"/>
<dbReference type="SUPFAM" id="SSF55486">
    <property type="entry name" value="Metalloproteases ('zincins'), catalytic domain"/>
    <property type="match status" value="1"/>
</dbReference>
<feature type="transmembrane region" description="Helical" evidence="1">
    <location>
        <begin position="565"/>
        <end position="587"/>
    </location>
</feature>
<dbReference type="PANTHER" id="PTHR11533:SF174">
    <property type="entry name" value="PUROMYCIN-SENSITIVE AMINOPEPTIDASE-RELATED"/>
    <property type="match status" value="1"/>
</dbReference>
<reference evidence="3 4" key="1">
    <citation type="submission" date="2020-04" db="EMBL/GenBank/DDBJ databases">
        <title>Flammeovirga sp. SR4, a novel species isolated from seawater.</title>
        <authorList>
            <person name="Wang X."/>
        </authorList>
    </citation>
    <scope>NUCLEOTIDE SEQUENCE [LARGE SCALE GENOMIC DNA]</scope>
    <source>
        <strain evidence="3 4">SR4</strain>
    </source>
</reference>
<sequence length="1191" mass="135702">MFIEFFSKEIKGALRQPMIYIFTGIVALLCFGATASDKVIIGGAIGNVHANAPQVILGFSVILSIFGVMFAAAFFNNAALRDFSNEFNEILFSAPIKKFDYFFGRFLGALVLSTIPFLGIYIGSILGSFIGPLAGWIDAEKMGVTPWSAFIWSYFVLVIPNMLIAGTIIFGLASQFRNTTISFVGAMLIIVGYILGLSFASDLDNEKVAALIDLFANSAVKYESKYFTPAEKNTILPSISSTIGLNRLIWIGISTGLVYLFYSLFTFETKKSVRKEKKEKETNTSVTFTKPKVSYAFSSSTDWIKFASFMRVNLISIFKSNTFKIMIIFSLIMIFADLLEGYEYYGLQSYPVTYKILDSIDNSSAIFIMIIVVYYSGELIWQSRDAHINEVIDATPHSSFLSLLANTLSIVIMVSILFGLLTVVGVLYQLGNGYFNIKLDVYLISFLLTRLPSFIALSLIFSFIHVVIDQKYIGYGVSILAVFGSTIILNIMDISSNMLIIGGAPFIQYSDMNGFGPNVLSVLWFNLYWFLLGLALLLIASLMWQRGTASTFKERVLNIKKNMDSSYMGAISLVFVIWLAVAGNIYYNTQILNDYKTSDVTEDLQVEYEKKYKQYDGINQPVITDINYNISIFPDERNVYSVNEITLINKGKTAIDSIFFTMNDNWETELILTGAKEVFHDEEIGFKKISLYKPLQVGEEMKMIIKSNFISKGFHNNSANLNIVENGTFFNNLELLPIIGYSKRYELADKFKRKEHGLPYRKRTPELSEDNNHDLCYKNYLSEGVSDWVNISTTISTSGDQMAIAPGSMIKSWKEAGRNYYTYVVDHPSQYFASFISADYKIAKRTWNGIDLEVYYTDEHKVNVDRMLSAIEKSLKYYTENYGPYFHKQARIIEFPRYSTFAQAFPGTMPYSEAFGFIINLENETDNNIIDAVIAHEMAHQWWAHQEVGADIQGSTMLTETFAEYSALMVMKQESDDIKMKDFLKYNMNRYLRGRTVEKEKEMPLYKVENQGYIHYGKGSIIMYALQNYIGEDSVNSALREFLSEFRYKEPPYPTSIDFLNHLSGKVPDSLQYIVDDWFKEITLYDYRLTDVNVQKTDSAQYTYTLNIEARKVKSDSLGNEVESQLDDWVDIGFFADADAKELIYTERIKVNQPKIQLQFTLDQKAEKASIDPKRLLIERIYDDNTKKINI</sequence>
<feature type="transmembrane region" description="Helical" evidence="1">
    <location>
        <begin position="106"/>
        <end position="130"/>
    </location>
</feature>
<comment type="caution">
    <text evidence="3">The sequence shown here is derived from an EMBL/GenBank/DDBJ whole genome shotgun (WGS) entry which is preliminary data.</text>
</comment>
<dbReference type="Pfam" id="PF01433">
    <property type="entry name" value="Peptidase_M1"/>
    <property type="match status" value="1"/>
</dbReference>
<dbReference type="AlphaFoldDB" id="A0A7X8SHD6"/>
<feature type="transmembrane region" description="Helical" evidence="1">
    <location>
        <begin position="248"/>
        <end position="267"/>
    </location>
</feature>
<gene>
    <name evidence="3" type="ORF">HGP29_03355</name>
</gene>
<evidence type="ECO:0000313" key="3">
    <source>
        <dbReference type="EMBL" id="NLR90224.1"/>
    </source>
</evidence>
<dbReference type="PANTHER" id="PTHR11533">
    <property type="entry name" value="PROTEASE M1 ZINC METALLOPROTEASE"/>
    <property type="match status" value="1"/>
</dbReference>
<feature type="transmembrane region" description="Helical" evidence="1">
    <location>
        <begin position="365"/>
        <end position="382"/>
    </location>
</feature>
<dbReference type="GO" id="GO:0005615">
    <property type="term" value="C:extracellular space"/>
    <property type="evidence" value="ECO:0007669"/>
    <property type="project" value="TreeGrafter"/>
</dbReference>
<feature type="transmembrane region" description="Helical" evidence="1">
    <location>
        <begin position="527"/>
        <end position="544"/>
    </location>
</feature>
<dbReference type="InterPro" id="IPR014782">
    <property type="entry name" value="Peptidase_M1_dom"/>
</dbReference>
<protein>
    <submittedName>
        <fullName evidence="3">M1 family metallopeptidase</fullName>
    </submittedName>
</protein>
<name>A0A7X8SHD6_9BACT</name>
<dbReference type="EMBL" id="JABAIL010000001">
    <property type="protein sequence ID" value="NLR90224.1"/>
    <property type="molecule type" value="Genomic_DNA"/>
</dbReference>
<accession>A0A7X8SHD6</accession>
<feature type="transmembrane region" description="Helical" evidence="1">
    <location>
        <begin position="403"/>
        <end position="430"/>
    </location>
</feature>
<feature type="transmembrane region" description="Helical" evidence="1">
    <location>
        <begin position="442"/>
        <end position="468"/>
    </location>
</feature>